<name>A0A7J7NN40_9MAGN</name>
<evidence type="ECO:0000256" key="2">
    <source>
        <dbReference type="ARBA" id="ARBA00022729"/>
    </source>
</evidence>
<keyword evidence="3" id="KW-0325">Glycoprotein</keyword>
<dbReference type="Proteomes" id="UP000541444">
    <property type="component" value="Unassembled WGS sequence"/>
</dbReference>
<protein>
    <submittedName>
        <fullName evidence="4">Uncharacterized protein</fullName>
    </submittedName>
</protein>
<evidence type="ECO:0000313" key="5">
    <source>
        <dbReference type="Proteomes" id="UP000541444"/>
    </source>
</evidence>
<dbReference type="Gene3D" id="3.40.50.11320">
    <property type="match status" value="1"/>
</dbReference>
<dbReference type="AlphaFoldDB" id="A0A7J7NN40"/>
<dbReference type="OrthoDB" id="443318at2759"/>
<keyword evidence="2" id="KW-0732">Signal</keyword>
<comment type="similarity">
    <text evidence="1">Belongs to the peptidase S10 family.</text>
</comment>
<dbReference type="InterPro" id="IPR001563">
    <property type="entry name" value="Peptidase_S10"/>
</dbReference>
<evidence type="ECO:0000256" key="1">
    <source>
        <dbReference type="ARBA" id="ARBA00009431"/>
    </source>
</evidence>
<dbReference type="Gene3D" id="6.10.250.940">
    <property type="match status" value="1"/>
</dbReference>
<reference evidence="4 5" key="1">
    <citation type="journal article" date="2020" name="IScience">
        <title>Genome Sequencing of the Endangered Kingdonia uniflora (Circaeasteraceae, Ranunculales) Reveals Potential Mechanisms of Evolutionary Specialization.</title>
        <authorList>
            <person name="Sun Y."/>
            <person name="Deng T."/>
            <person name="Zhang A."/>
            <person name="Moore M.J."/>
            <person name="Landis J.B."/>
            <person name="Lin N."/>
            <person name="Zhang H."/>
            <person name="Zhang X."/>
            <person name="Huang J."/>
            <person name="Zhang X."/>
            <person name="Sun H."/>
            <person name="Wang H."/>
        </authorList>
    </citation>
    <scope>NUCLEOTIDE SEQUENCE [LARGE SCALE GENOMIC DNA]</scope>
    <source>
        <strain evidence="4">TB1705</strain>
        <tissue evidence="4">Leaf</tissue>
    </source>
</reference>
<keyword evidence="5" id="KW-1185">Reference proteome</keyword>
<accession>A0A7J7NN40</accession>
<dbReference type="Pfam" id="PF00450">
    <property type="entry name" value="Peptidase_S10"/>
    <property type="match status" value="1"/>
</dbReference>
<dbReference type="GO" id="GO:0004185">
    <property type="term" value="F:serine-type carboxypeptidase activity"/>
    <property type="evidence" value="ECO:0007669"/>
    <property type="project" value="InterPro"/>
</dbReference>
<dbReference type="PANTHER" id="PTHR11802:SF132">
    <property type="entry name" value="SERINE CARBOXYPEPTIDASE-LIKE 36-RELATED"/>
    <property type="match status" value="1"/>
</dbReference>
<dbReference type="Gene3D" id="3.40.50.1820">
    <property type="entry name" value="alpha/beta hydrolase"/>
    <property type="match status" value="2"/>
</dbReference>
<dbReference type="GO" id="GO:0006508">
    <property type="term" value="P:proteolysis"/>
    <property type="evidence" value="ECO:0007669"/>
    <property type="project" value="InterPro"/>
</dbReference>
<comment type="caution">
    <text evidence="4">The sequence shown here is derived from an EMBL/GenBank/DDBJ whole genome shotgun (WGS) entry which is preliminary data.</text>
</comment>
<evidence type="ECO:0000256" key="3">
    <source>
        <dbReference type="ARBA" id="ARBA00023180"/>
    </source>
</evidence>
<proteinExistence type="inferred from homology"/>
<sequence length="352" mass="39561">MFPDSISLPIWLWIKTPFCNTFLAENDRDEALICFVVLKNVDTMRQGDVLKHFHDSMKTADAVRSKKTKPLLLRLNGGPGCSSLACGAMKELGPFRVHSDGKTLYHNPYAWNKVANVLFLESSAGVGHYVPQLAHTIMQHNNRANKTIINLKGVIIGKAVINDETATLGMYDYFWSHALISDESINNMHKHCTFAPNVNESQTCTDAAKNVDSVLYLLNIYNTYSPICLNINLTDTPKKTSLVTDPCREYYSDAYLNLPDVQKALHANATKLDHDWEPCSNIISWGNSPSTIIPLLQEFMANGLRVWVYSRDTDSRVPVTSTRYSLNKMKLASKIPWYPWVIKGEIGGYALV</sequence>
<dbReference type="PANTHER" id="PTHR11802">
    <property type="entry name" value="SERINE PROTEASE FAMILY S10 SERINE CARBOXYPEPTIDASE"/>
    <property type="match status" value="1"/>
</dbReference>
<dbReference type="InterPro" id="IPR029058">
    <property type="entry name" value="AB_hydrolase_fold"/>
</dbReference>
<evidence type="ECO:0000313" key="4">
    <source>
        <dbReference type="EMBL" id="KAF6168440.1"/>
    </source>
</evidence>
<organism evidence="4 5">
    <name type="scientific">Kingdonia uniflora</name>
    <dbReference type="NCBI Taxonomy" id="39325"/>
    <lineage>
        <taxon>Eukaryota</taxon>
        <taxon>Viridiplantae</taxon>
        <taxon>Streptophyta</taxon>
        <taxon>Embryophyta</taxon>
        <taxon>Tracheophyta</taxon>
        <taxon>Spermatophyta</taxon>
        <taxon>Magnoliopsida</taxon>
        <taxon>Ranunculales</taxon>
        <taxon>Circaeasteraceae</taxon>
        <taxon>Kingdonia</taxon>
    </lineage>
</organism>
<dbReference type="SUPFAM" id="SSF53474">
    <property type="entry name" value="alpha/beta-Hydrolases"/>
    <property type="match status" value="1"/>
</dbReference>
<dbReference type="GO" id="GO:0005773">
    <property type="term" value="C:vacuole"/>
    <property type="evidence" value="ECO:0007669"/>
    <property type="project" value="TreeGrafter"/>
</dbReference>
<gene>
    <name evidence="4" type="ORF">GIB67_004992</name>
</gene>
<dbReference type="EMBL" id="JACGCM010000696">
    <property type="protein sequence ID" value="KAF6168440.1"/>
    <property type="molecule type" value="Genomic_DNA"/>
</dbReference>